<accession>A0ABU7XPA2</accession>
<dbReference type="EMBL" id="JAODOP010000004">
    <property type="protein sequence ID" value="MEF3832538.1"/>
    <property type="molecule type" value="Genomic_DNA"/>
</dbReference>
<keyword evidence="2" id="KW-1185">Reference proteome</keyword>
<protein>
    <submittedName>
        <fullName evidence="1">Uncharacterized protein</fullName>
    </submittedName>
</protein>
<organism evidence="1 2">
    <name type="scientific">Flavivirga spongiicola</name>
    <dbReference type="NCBI Taxonomy" id="421621"/>
    <lineage>
        <taxon>Bacteria</taxon>
        <taxon>Pseudomonadati</taxon>
        <taxon>Bacteroidota</taxon>
        <taxon>Flavobacteriia</taxon>
        <taxon>Flavobacteriales</taxon>
        <taxon>Flavobacteriaceae</taxon>
        <taxon>Flavivirga</taxon>
    </lineage>
</organism>
<name>A0ABU7XPA2_9FLAO</name>
<dbReference type="RefSeq" id="WP_303304915.1">
    <property type="nucleotide sequence ID" value="NZ_JAODOP010000004.1"/>
</dbReference>
<gene>
    <name evidence="1" type="ORF">N1F79_05315</name>
</gene>
<comment type="caution">
    <text evidence="1">The sequence shown here is derived from an EMBL/GenBank/DDBJ whole genome shotgun (WGS) entry which is preliminary data.</text>
</comment>
<evidence type="ECO:0000313" key="1">
    <source>
        <dbReference type="EMBL" id="MEF3832538.1"/>
    </source>
</evidence>
<evidence type="ECO:0000313" key="2">
    <source>
        <dbReference type="Proteomes" id="UP001337305"/>
    </source>
</evidence>
<dbReference type="Proteomes" id="UP001337305">
    <property type="component" value="Unassembled WGS sequence"/>
</dbReference>
<reference evidence="1 2" key="1">
    <citation type="submission" date="2022-09" db="EMBL/GenBank/DDBJ databases">
        <title>Genome sequencing of Flavivirga sp. MEBiC05379.</title>
        <authorList>
            <person name="Oh H.-M."/>
            <person name="Kwon K.K."/>
            <person name="Park M.J."/>
            <person name="Yang S.-H."/>
        </authorList>
    </citation>
    <scope>NUCLEOTIDE SEQUENCE [LARGE SCALE GENOMIC DNA]</scope>
    <source>
        <strain evidence="1 2">MEBiC05379</strain>
    </source>
</reference>
<sequence length="138" mass="16003">MIQILTDKVDSYLLFDSKLFSLHGEFTKWDNGKVLEIKFKITKGERSYQIEDVNFCVVHNRLEIHIFKNDNMIQDTFTATYKNLKGMSLKSKEIRNLDFIDYFKDPNPVLEDCYTPNQKGNGGIEPEVKKGNIVVGHP</sequence>
<proteinExistence type="predicted"/>